<evidence type="ECO:0000313" key="5">
    <source>
        <dbReference type="Proteomes" id="UP000245368"/>
    </source>
</evidence>
<dbReference type="EMBL" id="CP029494">
    <property type="protein sequence ID" value="AWN22063.1"/>
    <property type="molecule type" value="Genomic_DNA"/>
</dbReference>
<dbReference type="OrthoDB" id="9759099at2"/>
<dbReference type="RefSeq" id="WP_109824805.1">
    <property type="nucleotide sequence ID" value="NZ_CP029494.1"/>
</dbReference>
<accession>A0A2Z3JAE1</accession>
<keyword evidence="1" id="KW-0500">Molybdenum</keyword>
<dbReference type="SUPFAM" id="SSF54665">
    <property type="entry name" value="CO dehydrogenase molybdoprotein N-domain-like"/>
    <property type="match status" value="1"/>
</dbReference>
<feature type="domain" description="Aldehyde oxidase/xanthine dehydrogenase a/b hammerhead" evidence="3">
    <location>
        <begin position="33"/>
        <end position="148"/>
    </location>
</feature>
<dbReference type="Gene3D" id="3.30.365.10">
    <property type="entry name" value="Aldehyde oxidase/xanthine dehydrogenase, molybdopterin binding domain"/>
    <property type="match status" value="4"/>
</dbReference>
<keyword evidence="2" id="KW-0560">Oxidoreductase</keyword>
<reference evidence="4 5" key="1">
    <citation type="submission" date="2018-05" db="EMBL/GenBank/DDBJ databases">
        <title>Complete Genome Sequence of Deinococcus sp. strain 17bor-2.</title>
        <authorList>
            <person name="Srinivasan S."/>
        </authorList>
    </citation>
    <scope>NUCLEOTIDE SEQUENCE [LARGE SCALE GENOMIC DNA]</scope>
    <source>
        <strain evidence="4 5">17bor-2</strain>
    </source>
</reference>
<dbReference type="InterPro" id="IPR037165">
    <property type="entry name" value="AldOxase/xan_DH_Mopterin-bd_sf"/>
</dbReference>
<dbReference type="SUPFAM" id="SSF56003">
    <property type="entry name" value="Molybdenum cofactor-binding domain"/>
    <property type="match status" value="1"/>
</dbReference>
<dbReference type="AlphaFoldDB" id="A0A2Z3JAE1"/>
<evidence type="ECO:0000313" key="4">
    <source>
        <dbReference type="EMBL" id="AWN22063.1"/>
    </source>
</evidence>
<dbReference type="GO" id="GO:0016491">
    <property type="term" value="F:oxidoreductase activity"/>
    <property type="evidence" value="ECO:0007669"/>
    <property type="project" value="UniProtKB-KW"/>
</dbReference>
<organism evidence="4 5">
    <name type="scientific">Deinococcus irradiatisoli</name>
    <dbReference type="NCBI Taxonomy" id="2202254"/>
    <lineage>
        <taxon>Bacteria</taxon>
        <taxon>Thermotogati</taxon>
        <taxon>Deinococcota</taxon>
        <taxon>Deinococci</taxon>
        <taxon>Deinococcales</taxon>
        <taxon>Deinococcaceae</taxon>
        <taxon>Deinococcus</taxon>
    </lineage>
</organism>
<dbReference type="KEGG" id="dez:DKM44_01430"/>
<dbReference type="Pfam" id="PF01315">
    <property type="entry name" value="Ald_Xan_dh_C"/>
    <property type="match status" value="1"/>
</dbReference>
<dbReference type="PANTHER" id="PTHR11908:SF132">
    <property type="entry name" value="ALDEHYDE OXIDASE 1-RELATED"/>
    <property type="match status" value="1"/>
</dbReference>
<evidence type="ECO:0000259" key="3">
    <source>
        <dbReference type="SMART" id="SM01008"/>
    </source>
</evidence>
<gene>
    <name evidence="4" type="ORF">DKM44_01430</name>
</gene>
<protein>
    <submittedName>
        <fullName evidence="4">Carbon monoxide dehydrogenase</fullName>
    </submittedName>
</protein>
<dbReference type="PANTHER" id="PTHR11908">
    <property type="entry name" value="XANTHINE DEHYDROGENASE"/>
    <property type="match status" value="1"/>
</dbReference>
<dbReference type="SMART" id="SM01008">
    <property type="entry name" value="Ald_Xan_dh_C"/>
    <property type="match status" value="1"/>
</dbReference>
<dbReference type="InterPro" id="IPR008274">
    <property type="entry name" value="AldOxase/xan_DH_MoCoBD1"/>
</dbReference>
<evidence type="ECO:0000256" key="1">
    <source>
        <dbReference type="ARBA" id="ARBA00022505"/>
    </source>
</evidence>
<dbReference type="Gene3D" id="3.90.1170.50">
    <property type="entry name" value="Aldehyde oxidase/xanthine dehydrogenase, a/b hammerhead"/>
    <property type="match status" value="1"/>
</dbReference>
<dbReference type="GO" id="GO:0005506">
    <property type="term" value="F:iron ion binding"/>
    <property type="evidence" value="ECO:0007669"/>
    <property type="project" value="InterPro"/>
</dbReference>
<dbReference type="InterPro" id="IPR016208">
    <property type="entry name" value="Ald_Oxase/xanthine_DH-like"/>
</dbReference>
<dbReference type="Proteomes" id="UP000245368">
    <property type="component" value="Chromosome"/>
</dbReference>
<evidence type="ECO:0000256" key="2">
    <source>
        <dbReference type="ARBA" id="ARBA00023002"/>
    </source>
</evidence>
<dbReference type="InterPro" id="IPR036856">
    <property type="entry name" value="Ald_Oxase/Xan_DH_a/b_sf"/>
</dbReference>
<proteinExistence type="predicted"/>
<dbReference type="InterPro" id="IPR000674">
    <property type="entry name" value="Ald_Oxase/Xan_DH_a/b"/>
</dbReference>
<dbReference type="Pfam" id="PF20256">
    <property type="entry name" value="MoCoBD_2"/>
    <property type="match status" value="1"/>
</dbReference>
<name>A0A2Z3JAE1_9DEIO</name>
<sequence>MTQLPDSNYHAPDGPQKYIGKAIKRVEDPRFITGQGHYTDDINVHGQLHAAMLRSPYAHARIGKIDASAALALEGVHAVLTGQDLADAKVGSIPTGWLLPDLKIPPHPAIAHGEVHYVGDIVAVVIAETRALAEDAVALIDVDLEPLGSVSLGSQALAEGAAEVHPEAPGNVAFKWEIGDAAAADELFSQADHVVTLKLRNHRLVPNAIEPRASLAQYQRSSEEFTLHTTSQNPHIHRLLLAAFVLGIPEHKLRVISPDVGGGFGSKIFQYPEEVIVLFAAKKLNRPIKWAARRSESFVSDMQGRDHESEAQLALTKDGKMLALKVDTVANMGAYLTTFAPAVPTYLYGTLLNGVYKFGAVHASVTGAFTNTVPVDAYRGAGRPEATYLIERIVSKAASELGMDAAELRRKNFIQPDEFPYQTPVALIYDSGNYEPALDKALEMVGYEALRREQEEGRKNGRYIGIGFSTYLEACGLAPSALVGQLGAQAGQWESAVVRVMPTGKIEVLTGSHSHGQGHETTFAQIAAEEFGIPMEDVVIVHGDTGKMPFGWGTYGSRSAAVGGSALKMALGRIKDKATRIAAHLLEAAPEDIEVADGQFRVRGVPEGGKSFFDVALMAHLAHNLPEGMEPGLEAQYMYDPKNFVYPFGTHIAVVELEADTGHVKLLKYVAVDDCGPIINPLVVEGQVHGGIAQGFGQAVLEETVYDEDGNLLTGSFMEYTMPRAEDFPMFEISHTVTPSPHNPLGVKGIGEAGTISSTAAVANAVNDALRAFGHHHVDMPFTPEKVWRAMKGGVQDLPQAADD</sequence>
<dbReference type="InterPro" id="IPR046867">
    <property type="entry name" value="AldOxase/xan_DH_MoCoBD2"/>
</dbReference>
<dbReference type="Pfam" id="PF02738">
    <property type="entry name" value="MoCoBD_1"/>
    <property type="match status" value="1"/>
</dbReference>
<keyword evidence="5" id="KW-1185">Reference proteome</keyword>